<dbReference type="Proteomes" id="UP001318401">
    <property type="component" value="Unassembled WGS sequence"/>
</dbReference>
<keyword evidence="1" id="KW-0472">Membrane</keyword>
<evidence type="ECO:0000313" key="2">
    <source>
        <dbReference type="EMBL" id="NPT30631.1"/>
    </source>
</evidence>
<feature type="transmembrane region" description="Helical" evidence="1">
    <location>
        <begin position="28"/>
        <end position="45"/>
    </location>
</feature>
<keyword evidence="3" id="KW-1185">Reference proteome</keyword>
<gene>
    <name evidence="2" type="ORF">DDR56_08635</name>
</gene>
<keyword evidence="1" id="KW-0812">Transmembrane</keyword>
<comment type="caution">
    <text evidence="2">The sequence shown here is derived from an EMBL/GenBank/DDBJ whole genome shotgun (WGS) entry which is preliminary data.</text>
</comment>
<feature type="transmembrane region" description="Helical" evidence="1">
    <location>
        <begin position="151"/>
        <end position="172"/>
    </location>
</feature>
<dbReference type="RefSeq" id="WP_125748330.1">
    <property type="nucleotide sequence ID" value="NZ_CP034367.1"/>
</dbReference>
<protein>
    <submittedName>
        <fullName evidence="2">Uncharacterized protein</fullName>
    </submittedName>
</protein>
<proteinExistence type="predicted"/>
<accession>A0ABX2BD47</accession>
<feature type="transmembrane region" description="Helical" evidence="1">
    <location>
        <begin position="65"/>
        <end position="98"/>
    </location>
</feature>
<keyword evidence="1" id="KW-1133">Transmembrane helix</keyword>
<evidence type="ECO:0000313" key="3">
    <source>
        <dbReference type="Proteomes" id="UP001318401"/>
    </source>
</evidence>
<organism evidence="2 3">
    <name type="scientific">Vreelandella venusta</name>
    <dbReference type="NCBI Taxonomy" id="44935"/>
    <lineage>
        <taxon>Bacteria</taxon>
        <taxon>Pseudomonadati</taxon>
        <taxon>Pseudomonadota</taxon>
        <taxon>Gammaproteobacteria</taxon>
        <taxon>Oceanospirillales</taxon>
        <taxon>Halomonadaceae</taxon>
        <taxon>Vreelandella</taxon>
    </lineage>
</organism>
<reference evidence="2 3" key="1">
    <citation type="submission" date="2018-04" db="EMBL/GenBank/DDBJ databases">
        <authorList>
            <person name="Li G."/>
            <person name="Du W."/>
            <person name="Bai Y."/>
        </authorList>
    </citation>
    <scope>NUCLEOTIDE SEQUENCE [LARGE SCALE GENOMIC DNA]</scope>
    <source>
        <strain evidence="2 3">YYYZ-3</strain>
    </source>
</reference>
<name>A0ABX2BD47_9GAMM</name>
<feature type="transmembrane region" description="Helical" evidence="1">
    <location>
        <begin position="192"/>
        <end position="212"/>
    </location>
</feature>
<evidence type="ECO:0000256" key="1">
    <source>
        <dbReference type="SAM" id="Phobius"/>
    </source>
</evidence>
<dbReference type="EMBL" id="QDKN01000003">
    <property type="protein sequence ID" value="NPT30631.1"/>
    <property type="molecule type" value="Genomic_DNA"/>
</dbReference>
<sequence>MSDANSSNSKPSFKEIVSILDRAWEAKWALQLVQLLLFLDLAMIFDGQPGMLGWDSATTPVLSNLSFVFVALVAFTVYAAFLTPFLSTIVAIFAAYIPGVFADTDTYRASDHVTLSDYRENAYELNDESMIARYHEREESNRTAENQMRHVGNILFGTLLLIIVNTFPHFIWIDSTNTILQNAIAVAGWQPALVIALVIGLGMCSAMTRAWFYTADRWILHPKLYRELEAKRRKEREEIGLAPYSR</sequence>